<dbReference type="SUPFAM" id="SSF51182">
    <property type="entry name" value="RmlC-like cupins"/>
    <property type="match status" value="1"/>
</dbReference>
<protein>
    <submittedName>
        <fullName evidence="8">Cysteine dioxygenase</fullName>
    </submittedName>
</protein>
<dbReference type="AlphaFoldDB" id="A0A1V2H0G2"/>
<organism evidence="8 9">
    <name type="scientific">Teichococcus deserti</name>
    <dbReference type="NCBI Taxonomy" id="1817963"/>
    <lineage>
        <taxon>Bacteria</taxon>
        <taxon>Pseudomonadati</taxon>
        <taxon>Pseudomonadota</taxon>
        <taxon>Alphaproteobacteria</taxon>
        <taxon>Acetobacterales</taxon>
        <taxon>Roseomonadaceae</taxon>
        <taxon>Roseomonas</taxon>
    </lineage>
</organism>
<evidence type="ECO:0000256" key="7">
    <source>
        <dbReference type="PIRSR" id="PIRSR610300-51"/>
    </source>
</evidence>
<dbReference type="InterPro" id="IPR010300">
    <property type="entry name" value="CDO_1"/>
</dbReference>
<evidence type="ECO:0000256" key="5">
    <source>
        <dbReference type="ARBA" id="ARBA00023004"/>
    </source>
</evidence>
<keyword evidence="5 7" id="KW-0408">Iron</keyword>
<evidence type="ECO:0000256" key="3">
    <source>
        <dbReference type="ARBA" id="ARBA00022964"/>
    </source>
</evidence>
<feature type="binding site" evidence="7">
    <location>
        <position position="87"/>
    </location>
    <ligand>
        <name>Fe cation</name>
        <dbReference type="ChEBI" id="CHEBI:24875"/>
        <note>catalytic</note>
    </ligand>
</feature>
<keyword evidence="4" id="KW-0560">Oxidoreductase</keyword>
<feature type="binding site" evidence="7">
    <location>
        <position position="139"/>
    </location>
    <ligand>
        <name>Fe cation</name>
        <dbReference type="ChEBI" id="CHEBI:24875"/>
        <note>catalytic</note>
    </ligand>
</feature>
<evidence type="ECO:0000313" key="9">
    <source>
        <dbReference type="Proteomes" id="UP000188879"/>
    </source>
</evidence>
<dbReference type="GO" id="GO:0017172">
    <property type="term" value="F:cysteine dioxygenase activity"/>
    <property type="evidence" value="ECO:0007669"/>
    <property type="project" value="TreeGrafter"/>
</dbReference>
<keyword evidence="2 7" id="KW-0479">Metal-binding</keyword>
<keyword evidence="3 8" id="KW-0223">Dioxygenase</keyword>
<evidence type="ECO:0000256" key="4">
    <source>
        <dbReference type="ARBA" id="ARBA00023002"/>
    </source>
</evidence>
<reference evidence="8 9" key="1">
    <citation type="submission" date="2016-10" db="EMBL/GenBank/DDBJ databases">
        <title>Draft Genome sequence of Roseomonas sp. strain M3.</title>
        <authorList>
            <person name="Subhash Y."/>
            <person name="Lee S."/>
        </authorList>
    </citation>
    <scope>NUCLEOTIDE SEQUENCE [LARGE SCALE GENOMIC DNA]</scope>
    <source>
        <strain evidence="8 9">M3</strain>
    </source>
</reference>
<dbReference type="PANTHER" id="PTHR12918">
    <property type="entry name" value="CYSTEINE DIOXYGENASE"/>
    <property type="match status" value="1"/>
</dbReference>
<dbReference type="InterPro" id="IPR011051">
    <property type="entry name" value="RmlC_Cupin_sf"/>
</dbReference>
<evidence type="ECO:0000256" key="2">
    <source>
        <dbReference type="ARBA" id="ARBA00022723"/>
    </source>
</evidence>
<evidence type="ECO:0000256" key="6">
    <source>
        <dbReference type="PIRSR" id="PIRSR610300-50"/>
    </source>
</evidence>
<keyword evidence="6" id="KW-0883">Thioether bond</keyword>
<evidence type="ECO:0000313" key="8">
    <source>
        <dbReference type="EMBL" id="ONG51228.1"/>
    </source>
</evidence>
<evidence type="ECO:0000256" key="1">
    <source>
        <dbReference type="ARBA" id="ARBA00006622"/>
    </source>
</evidence>
<dbReference type="GO" id="GO:0019448">
    <property type="term" value="P:L-cysteine catabolic process"/>
    <property type="evidence" value="ECO:0007669"/>
    <property type="project" value="TreeGrafter"/>
</dbReference>
<dbReference type="CDD" id="cd10548">
    <property type="entry name" value="cupin_CDO"/>
    <property type="match status" value="1"/>
</dbReference>
<feature type="binding site" evidence="7">
    <location>
        <position position="89"/>
    </location>
    <ligand>
        <name>Fe cation</name>
        <dbReference type="ChEBI" id="CHEBI:24875"/>
        <note>catalytic</note>
    </ligand>
</feature>
<dbReference type="EMBL" id="MLCO01000171">
    <property type="protein sequence ID" value="ONG51228.1"/>
    <property type="molecule type" value="Genomic_DNA"/>
</dbReference>
<dbReference type="Pfam" id="PF05995">
    <property type="entry name" value="CDO_I"/>
    <property type="match status" value="1"/>
</dbReference>
<accession>A0A1V2H0G2</accession>
<comment type="similarity">
    <text evidence="1">Belongs to the cysteine dioxygenase family.</text>
</comment>
<feature type="cross-link" description="3'-(S-cysteinyl)-tyrosine (Cys-Tyr)" evidence="6">
    <location>
        <begin position="93"/>
        <end position="155"/>
    </location>
</feature>
<name>A0A1V2H0G2_9PROT</name>
<dbReference type="PANTHER" id="PTHR12918:SF1">
    <property type="entry name" value="CYSTEINE DIOXYGENASE TYPE 1"/>
    <property type="match status" value="1"/>
</dbReference>
<dbReference type="GO" id="GO:0008198">
    <property type="term" value="F:ferrous iron binding"/>
    <property type="evidence" value="ECO:0007669"/>
    <property type="project" value="TreeGrafter"/>
</dbReference>
<keyword evidence="9" id="KW-1185">Reference proteome</keyword>
<dbReference type="InterPro" id="IPR014710">
    <property type="entry name" value="RmlC-like_jellyroll"/>
</dbReference>
<comment type="caution">
    <text evidence="8">The sequence shown here is derived from an EMBL/GenBank/DDBJ whole genome shotgun (WGS) entry which is preliminary data.</text>
</comment>
<dbReference type="Gene3D" id="2.60.120.10">
    <property type="entry name" value="Jelly Rolls"/>
    <property type="match status" value="1"/>
</dbReference>
<proteinExistence type="inferred from homology"/>
<dbReference type="RefSeq" id="WP_076958429.1">
    <property type="nucleotide sequence ID" value="NZ_MLCO01000171.1"/>
</dbReference>
<sequence>MSFIAPRDALAAMLADIATAAAGDPVERPALVAAAIAAHLASPDLLAGKACPCNPDRYVRHLLHADPAGGYAVVALAWRPGQMSPVHAHRTWCALGVYRGMLTEGFYKADAAGQPVQTGSVLRMSGTTSHGPADPDLIHRLANIGGCDAISIHVYGVAFDRFGEDVNLVYAH</sequence>
<dbReference type="Proteomes" id="UP000188879">
    <property type="component" value="Unassembled WGS sequence"/>
</dbReference>
<dbReference type="OrthoDB" id="7059163at2"/>
<gene>
    <name evidence="8" type="ORF">BKE38_16535</name>
</gene>